<evidence type="ECO:0000313" key="2">
    <source>
        <dbReference type="Proteomes" id="UP001221597"/>
    </source>
</evidence>
<sequence length="37" mass="4201">MAFENCDLSNTSFLEGVLHRATFKNCKLVVVMRLLVT</sequence>
<protein>
    <recommendedName>
        <fullName evidence="3">Pentapeptide repeat-containing protein</fullName>
    </recommendedName>
</protein>
<dbReference type="Proteomes" id="UP001221597">
    <property type="component" value="Chromosome"/>
</dbReference>
<evidence type="ECO:0000313" key="1">
    <source>
        <dbReference type="EMBL" id="WFT77029.1"/>
    </source>
</evidence>
<evidence type="ECO:0008006" key="3">
    <source>
        <dbReference type="Google" id="ProtNLM"/>
    </source>
</evidence>
<dbReference type="Gene3D" id="2.160.20.80">
    <property type="entry name" value="E3 ubiquitin-protein ligase SopA"/>
    <property type="match status" value="1"/>
</dbReference>
<organism evidence="1 2">
    <name type="scientific">Halobacillus naozhouensis</name>
    <dbReference type="NCBI Taxonomy" id="554880"/>
    <lineage>
        <taxon>Bacteria</taxon>
        <taxon>Bacillati</taxon>
        <taxon>Bacillota</taxon>
        <taxon>Bacilli</taxon>
        <taxon>Bacillales</taxon>
        <taxon>Bacillaceae</taxon>
        <taxon>Halobacillus</taxon>
    </lineage>
</organism>
<accession>A0ABY8J628</accession>
<keyword evidence="2" id="KW-1185">Reference proteome</keyword>
<dbReference type="RefSeq" id="WP_283078966.1">
    <property type="nucleotide sequence ID" value="NZ_CP121671.1"/>
</dbReference>
<proteinExistence type="predicted"/>
<gene>
    <name evidence="1" type="ORF">P9989_17575</name>
</gene>
<reference evidence="1 2" key="1">
    <citation type="submission" date="2023-04" db="EMBL/GenBank/DDBJ databases">
        <title>Genome sequence of Halobacillus naozhouensis KACC 21980.</title>
        <authorList>
            <person name="Kim S."/>
            <person name="Heo J."/>
            <person name="Kwon S.-W."/>
        </authorList>
    </citation>
    <scope>NUCLEOTIDE SEQUENCE [LARGE SCALE GENOMIC DNA]</scope>
    <source>
        <strain evidence="1 2">KCTC 13234</strain>
    </source>
</reference>
<dbReference type="SUPFAM" id="SSF141571">
    <property type="entry name" value="Pentapeptide repeat-like"/>
    <property type="match status" value="1"/>
</dbReference>
<name>A0ABY8J628_9BACI</name>
<dbReference type="EMBL" id="CP121671">
    <property type="protein sequence ID" value="WFT77029.1"/>
    <property type="molecule type" value="Genomic_DNA"/>
</dbReference>